<dbReference type="KEGG" id="nao:Y958_11725"/>
<proteinExistence type="predicted"/>
<organism evidence="1 2">
    <name type="scientific">Nitrospirillum viridazoti CBAmc</name>
    <dbReference type="NCBI Taxonomy" id="1441467"/>
    <lineage>
        <taxon>Bacteria</taxon>
        <taxon>Pseudomonadati</taxon>
        <taxon>Pseudomonadota</taxon>
        <taxon>Alphaproteobacteria</taxon>
        <taxon>Rhodospirillales</taxon>
        <taxon>Azospirillaceae</taxon>
        <taxon>Nitrospirillum</taxon>
        <taxon>Nitrospirillum viridazoti</taxon>
    </lineage>
</organism>
<name>A0A248JRP6_9PROT</name>
<reference evidence="1 2" key="1">
    <citation type="submission" date="2017-06" db="EMBL/GenBank/DDBJ databases">
        <title>Complete genome sequence of Nitrospirillum amazonense strain CBAmC, an endophytic nitrogen-fixing and plant growth-promoting bacterium, isolated from sugarcane.</title>
        <authorList>
            <person name="Schwab S."/>
            <person name="dos Santos Teixeira K.R."/>
            <person name="Simoes Araujo J.L."/>
            <person name="Soares Vidal M."/>
            <person name="Borges de Freitas H.R."/>
            <person name="Rivello Crivelaro A.L."/>
            <person name="Bueno de Camargo Nunes A."/>
            <person name="dos Santos C.M."/>
            <person name="Palmeira da Silva Rosa D."/>
            <person name="da Silva Padilha D."/>
            <person name="da Silva E."/>
            <person name="Araujo Terra L."/>
            <person name="Soares Mendes V."/>
            <person name="Farinelli L."/>
            <person name="Magalhaes Cruz L."/>
            <person name="Baldani J.I."/>
        </authorList>
    </citation>
    <scope>NUCLEOTIDE SEQUENCE [LARGE SCALE GENOMIC DNA]</scope>
    <source>
        <strain evidence="1 2">CBAmC</strain>
    </source>
</reference>
<keyword evidence="2" id="KW-1185">Reference proteome</keyword>
<evidence type="ECO:0000313" key="1">
    <source>
        <dbReference type="EMBL" id="ASG21423.1"/>
    </source>
</evidence>
<protein>
    <submittedName>
        <fullName evidence="1">Uncharacterized protein</fullName>
    </submittedName>
</protein>
<gene>
    <name evidence="1" type="ORF">Y958_11725</name>
</gene>
<accession>A0A248JRP6</accession>
<dbReference type="EMBL" id="CP022110">
    <property type="protein sequence ID" value="ASG21423.1"/>
    <property type="molecule type" value="Genomic_DNA"/>
</dbReference>
<dbReference type="RefSeq" id="WP_088872127.1">
    <property type="nucleotide sequence ID" value="NZ_CP022110.1"/>
</dbReference>
<sequence>MTAVDTGAYALVTGCRLRPERSKGGTFLITDTITGKALEMDHATFLSLATDMMTMATETHHPER</sequence>
<dbReference type="Proteomes" id="UP000197153">
    <property type="component" value="Chromosome 1"/>
</dbReference>
<dbReference type="AlphaFoldDB" id="A0A248JRP6"/>
<evidence type="ECO:0000313" key="2">
    <source>
        <dbReference type="Proteomes" id="UP000197153"/>
    </source>
</evidence>